<evidence type="ECO:0000313" key="4">
    <source>
        <dbReference type="Proteomes" id="UP000235945"/>
    </source>
</evidence>
<reference evidence="2 5" key="3">
    <citation type="submission" date="2020-08" db="EMBL/GenBank/DDBJ databases">
        <title>Genomic Encyclopedia of Type Strains, Phase III (KMG-III): the genomes of soil and plant-associated and newly described type strains.</title>
        <authorList>
            <person name="Whitman W."/>
        </authorList>
    </citation>
    <scope>NUCLEOTIDE SEQUENCE [LARGE SCALE GENOMIC DNA]</scope>
    <source>
        <strain evidence="2 5">CECT 3259</strain>
    </source>
</reference>
<evidence type="ECO:0000313" key="3">
    <source>
        <dbReference type="EMBL" id="PNE30651.1"/>
    </source>
</evidence>
<comment type="caution">
    <text evidence="3">The sequence shown here is derived from an EMBL/GenBank/DDBJ whole genome shotgun (WGS) entry which is preliminary data.</text>
</comment>
<dbReference type="EMBL" id="JACHJF010000008">
    <property type="protein sequence ID" value="MBB5119633.1"/>
    <property type="molecule type" value="Genomic_DNA"/>
</dbReference>
<dbReference type="Proteomes" id="UP000235945">
    <property type="component" value="Unassembled WGS sequence"/>
</dbReference>
<reference evidence="4" key="1">
    <citation type="submission" date="2015-07" db="EMBL/GenBank/DDBJ databases">
        <authorList>
            <person name="Graham D.E."/>
            <person name="Giannone R.J."/>
            <person name="Gulvik C.A."/>
            <person name="Hettich R.L."/>
            <person name="Klingeman D.M."/>
            <person name="Mahan K.M."/>
            <person name="Parry R.J."/>
            <person name="Spain J.C."/>
        </authorList>
    </citation>
    <scope>NUCLEOTIDE SEQUENCE [LARGE SCALE GENOMIC DNA]</scope>
    <source>
        <strain evidence="4">ATCC 27428</strain>
    </source>
</reference>
<dbReference type="AlphaFoldDB" id="A0A2N8NPF4"/>
<protein>
    <recommendedName>
        <fullName evidence="1">DUF397 domain-containing protein</fullName>
    </recommendedName>
</protein>
<name>A0A2N8NPF4_STREU</name>
<dbReference type="Pfam" id="PF04149">
    <property type="entry name" value="DUF397"/>
    <property type="match status" value="1"/>
</dbReference>
<feature type="domain" description="DUF397" evidence="1">
    <location>
        <begin position="6"/>
        <end position="58"/>
    </location>
</feature>
<dbReference type="Proteomes" id="UP000528608">
    <property type="component" value="Unassembled WGS sequence"/>
</dbReference>
<dbReference type="RefSeq" id="WP_102921307.1">
    <property type="nucleotide sequence ID" value="NZ_JACHJF010000008.1"/>
</dbReference>
<evidence type="ECO:0000313" key="5">
    <source>
        <dbReference type="Proteomes" id="UP000528608"/>
    </source>
</evidence>
<keyword evidence="4" id="KW-1185">Reference proteome</keyword>
<organism evidence="3 4">
    <name type="scientific">Streptomyces eurocidicus</name>
    <name type="common">Streptoverticillium eurocidicus</name>
    <dbReference type="NCBI Taxonomy" id="66423"/>
    <lineage>
        <taxon>Bacteria</taxon>
        <taxon>Bacillati</taxon>
        <taxon>Actinomycetota</taxon>
        <taxon>Actinomycetes</taxon>
        <taxon>Kitasatosporales</taxon>
        <taxon>Streptomycetaceae</taxon>
        <taxon>Streptomyces</taxon>
    </lineage>
</organism>
<evidence type="ECO:0000259" key="1">
    <source>
        <dbReference type="Pfam" id="PF04149"/>
    </source>
</evidence>
<reference evidence="3" key="2">
    <citation type="submission" date="2015-07" db="EMBL/GenBank/DDBJ databases">
        <authorList>
            <person name="Noorani M."/>
        </authorList>
    </citation>
    <scope>NUCLEOTIDE SEQUENCE [LARGE SCALE GENOMIC DNA]</scope>
    <source>
        <strain evidence="3">ATCC 27428</strain>
    </source>
</reference>
<accession>A0A2N8NPF4</accession>
<proteinExistence type="predicted"/>
<dbReference type="OrthoDB" id="3402668at2"/>
<dbReference type="EMBL" id="LGUI01000011">
    <property type="protein sequence ID" value="PNE30651.1"/>
    <property type="molecule type" value="Genomic_DNA"/>
</dbReference>
<evidence type="ECO:0000313" key="2">
    <source>
        <dbReference type="EMBL" id="MBB5119633.1"/>
    </source>
</evidence>
<gene>
    <name evidence="3" type="ORF">AF335_28020</name>
    <name evidence="2" type="ORF">FHS36_003066</name>
</gene>
<dbReference type="InterPro" id="IPR007278">
    <property type="entry name" value="DUF397"/>
</dbReference>
<sequence>MFLPIVWQKSSHSSGCDAENCVELGLAPATVHLRESEAPATVLTFSPHRLACLIRAVKAGTHDGPWK</sequence>